<dbReference type="Gene3D" id="6.10.280.50">
    <property type="match status" value="1"/>
</dbReference>
<dbReference type="AlphaFoldDB" id="A0A7Y0DY88"/>
<dbReference type="Pfam" id="PF04325">
    <property type="entry name" value="DUF465"/>
    <property type="match status" value="1"/>
</dbReference>
<evidence type="ECO:0000313" key="2">
    <source>
        <dbReference type="Proteomes" id="UP000539372"/>
    </source>
</evidence>
<keyword evidence="2" id="KW-1185">Reference proteome</keyword>
<sequence length="71" mass="8127">MTGLDEEQEAAIHARIAELAEEHRDLDQMISRVSESAPFDQLQLQRMKKRKLAIKDQMSRLNALLVPDIIA</sequence>
<evidence type="ECO:0000313" key="1">
    <source>
        <dbReference type="EMBL" id="NMM43799.1"/>
    </source>
</evidence>
<dbReference type="Proteomes" id="UP000539372">
    <property type="component" value="Unassembled WGS sequence"/>
</dbReference>
<dbReference type="InterPro" id="IPR007420">
    <property type="entry name" value="DUF465"/>
</dbReference>
<gene>
    <name evidence="1" type="ORF">HH303_04880</name>
</gene>
<proteinExistence type="predicted"/>
<name>A0A7Y0DY88_9PROT</name>
<comment type="caution">
    <text evidence="1">The sequence shown here is derived from an EMBL/GenBank/DDBJ whole genome shotgun (WGS) entry which is preliminary data.</text>
</comment>
<dbReference type="InterPro" id="IPR038444">
    <property type="entry name" value="DUF465_sf"/>
</dbReference>
<organism evidence="1 2">
    <name type="scientific">Pacificispira spongiicola</name>
    <dbReference type="NCBI Taxonomy" id="2729598"/>
    <lineage>
        <taxon>Bacteria</taxon>
        <taxon>Pseudomonadati</taxon>
        <taxon>Pseudomonadota</taxon>
        <taxon>Alphaproteobacteria</taxon>
        <taxon>Rhodospirillales</taxon>
        <taxon>Rhodospirillaceae</taxon>
        <taxon>Pacificispira</taxon>
    </lineage>
</organism>
<dbReference type="EMBL" id="JABBNT010000001">
    <property type="protein sequence ID" value="NMM43799.1"/>
    <property type="molecule type" value="Genomic_DNA"/>
</dbReference>
<reference evidence="1 2" key="1">
    <citation type="submission" date="2020-04" db="EMBL/GenBank/DDBJ databases">
        <title>Rhodospirillaceae bacterium KN72 isolated from deep sea.</title>
        <authorList>
            <person name="Zhang D.-C."/>
        </authorList>
    </citation>
    <scope>NUCLEOTIDE SEQUENCE [LARGE SCALE GENOMIC DNA]</scope>
    <source>
        <strain evidence="1 2">KN72</strain>
    </source>
</reference>
<dbReference type="RefSeq" id="WP_169624045.1">
    <property type="nucleotide sequence ID" value="NZ_JABBNT010000001.1"/>
</dbReference>
<accession>A0A7Y0DY88</accession>
<protein>
    <submittedName>
        <fullName evidence="1">DUF465 domain-containing protein</fullName>
    </submittedName>
</protein>